<sequence>MMMIASGIRVMTMMIASGIRVLVMRRRHVNHLLTCFLIIKILLVFYYCHSIYLDESVPFLRKWEISLEKNVQQQNVERLLYLLFHFHDRTRVVNHGDRLALLGQF</sequence>
<gene>
    <name evidence="1" type="ORF">EDM56_19590</name>
</gene>
<organism evidence="1 2">
    <name type="scientific">Brevibacillus fluminis</name>
    <dbReference type="NCBI Taxonomy" id="511487"/>
    <lineage>
        <taxon>Bacteria</taxon>
        <taxon>Bacillati</taxon>
        <taxon>Bacillota</taxon>
        <taxon>Bacilli</taxon>
        <taxon>Bacillales</taxon>
        <taxon>Paenibacillaceae</taxon>
        <taxon>Brevibacillus</taxon>
    </lineage>
</organism>
<keyword evidence="2" id="KW-1185">Reference proteome</keyword>
<dbReference type="AlphaFoldDB" id="A0A3M8DAW5"/>
<dbReference type="Proteomes" id="UP000271031">
    <property type="component" value="Unassembled WGS sequence"/>
</dbReference>
<accession>A0A3M8DAW5</accession>
<comment type="caution">
    <text evidence="1">The sequence shown here is derived from an EMBL/GenBank/DDBJ whole genome shotgun (WGS) entry which is preliminary data.</text>
</comment>
<protein>
    <submittedName>
        <fullName evidence="1">Uncharacterized protein</fullName>
    </submittedName>
</protein>
<dbReference type="EMBL" id="RHHQ01000015">
    <property type="protein sequence ID" value="RNB85113.1"/>
    <property type="molecule type" value="Genomic_DNA"/>
</dbReference>
<name>A0A3M8DAW5_9BACL</name>
<proteinExistence type="predicted"/>
<evidence type="ECO:0000313" key="2">
    <source>
        <dbReference type="Proteomes" id="UP000271031"/>
    </source>
</evidence>
<evidence type="ECO:0000313" key="1">
    <source>
        <dbReference type="EMBL" id="RNB85113.1"/>
    </source>
</evidence>
<reference evidence="1 2" key="1">
    <citation type="submission" date="2018-10" db="EMBL/GenBank/DDBJ databases">
        <title>Phylogenomics of Brevibacillus.</title>
        <authorList>
            <person name="Dunlap C."/>
        </authorList>
    </citation>
    <scope>NUCLEOTIDE SEQUENCE [LARGE SCALE GENOMIC DNA]</scope>
    <source>
        <strain evidence="1 2">JCM 15716</strain>
    </source>
</reference>